<evidence type="ECO:0000259" key="1">
    <source>
        <dbReference type="Pfam" id="PF08241"/>
    </source>
</evidence>
<dbReference type="InParanoid" id="A0A212QYL5"/>
<keyword evidence="3" id="KW-1185">Reference proteome</keyword>
<dbReference type="OrthoDB" id="9805171at2"/>
<dbReference type="PANTHER" id="PTHR42912">
    <property type="entry name" value="METHYLTRANSFERASE"/>
    <property type="match status" value="1"/>
</dbReference>
<gene>
    <name evidence="2" type="ORF">SAMN02746019_00008740</name>
</gene>
<keyword evidence="2" id="KW-0830">Ubiquinone</keyword>
<feature type="domain" description="Methyltransferase type 11" evidence="1">
    <location>
        <begin position="46"/>
        <end position="132"/>
    </location>
</feature>
<keyword evidence="2" id="KW-0808">Transferase</keyword>
<evidence type="ECO:0000313" key="3">
    <source>
        <dbReference type="Proteomes" id="UP000197025"/>
    </source>
</evidence>
<evidence type="ECO:0000313" key="2">
    <source>
        <dbReference type="EMBL" id="SNB64809.1"/>
    </source>
</evidence>
<sequence length="246" mass="28403">MTTVELYEKAAQRGLPSLIWGPGQARRLELMRRYAILEGARILVDGCGIGVYVEALRAFSREVHGLDIDADYLREARRRGIGCVVQAAAEALPYPDGSFDVILSHEVIEHVDDDRRAVAEMVRVLRPGGRILLFCPNRWFPFETHGHYWRGRYYFGNTPLINYLPDPLRNRLAPHVRTYSGRALRRLFAGLPVRIVHHTRIFPAFDRIADRHPCLGRWLRRLADRLEHTPLNRLGLSHFLVVEKIR</sequence>
<protein>
    <submittedName>
        <fullName evidence="2">Methylase involved in ubiquinone/menaquinone biosynthesis</fullName>
    </submittedName>
</protein>
<dbReference type="GO" id="GO:0008757">
    <property type="term" value="F:S-adenosylmethionine-dependent methyltransferase activity"/>
    <property type="evidence" value="ECO:0007669"/>
    <property type="project" value="InterPro"/>
</dbReference>
<dbReference type="Gene3D" id="3.40.50.150">
    <property type="entry name" value="Vaccinia Virus protein VP39"/>
    <property type="match status" value="1"/>
</dbReference>
<dbReference type="Pfam" id="PF08241">
    <property type="entry name" value="Methyltransf_11"/>
    <property type="match status" value="1"/>
</dbReference>
<dbReference type="SUPFAM" id="SSF53335">
    <property type="entry name" value="S-adenosyl-L-methionine-dependent methyltransferases"/>
    <property type="match status" value="1"/>
</dbReference>
<proteinExistence type="predicted"/>
<accession>A0A212QYL5</accession>
<dbReference type="Proteomes" id="UP000197025">
    <property type="component" value="Unassembled WGS sequence"/>
</dbReference>
<name>A0A212QYL5_9CHLR</name>
<dbReference type="AlphaFoldDB" id="A0A212QYL5"/>
<dbReference type="InterPro" id="IPR013216">
    <property type="entry name" value="Methyltransf_11"/>
</dbReference>
<dbReference type="EMBL" id="FYEK01000027">
    <property type="protein sequence ID" value="SNB64809.1"/>
    <property type="molecule type" value="Genomic_DNA"/>
</dbReference>
<dbReference type="InterPro" id="IPR029063">
    <property type="entry name" value="SAM-dependent_MTases_sf"/>
</dbReference>
<organism evidence="2 3">
    <name type="scientific">Thermoflexus hugenholtzii JAD2</name>
    <dbReference type="NCBI Taxonomy" id="877466"/>
    <lineage>
        <taxon>Bacteria</taxon>
        <taxon>Bacillati</taxon>
        <taxon>Chloroflexota</taxon>
        <taxon>Thermoflexia</taxon>
        <taxon>Thermoflexales</taxon>
        <taxon>Thermoflexaceae</taxon>
        <taxon>Thermoflexus</taxon>
    </lineage>
</organism>
<dbReference type="CDD" id="cd02440">
    <property type="entry name" value="AdoMet_MTases"/>
    <property type="match status" value="1"/>
</dbReference>
<reference evidence="3" key="1">
    <citation type="submission" date="2017-06" db="EMBL/GenBank/DDBJ databases">
        <authorList>
            <person name="Varghese N."/>
            <person name="Submissions S."/>
        </authorList>
    </citation>
    <scope>NUCLEOTIDE SEQUENCE [LARGE SCALE GENOMIC DNA]</scope>
    <source>
        <strain evidence="3">JAD2</strain>
    </source>
</reference>
<dbReference type="GO" id="GO:0032259">
    <property type="term" value="P:methylation"/>
    <property type="evidence" value="ECO:0007669"/>
    <property type="project" value="UniProtKB-KW"/>
</dbReference>
<dbReference type="RefSeq" id="WP_088571124.1">
    <property type="nucleotide sequence ID" value="NZ_FYEK01000027.1"/>
</dbReference>
<dbReference type="InterPro" id="IPR050508">
    <property type="entry name" value="Methyltransf_Superfamily"/>
</dbReference>
<keyword evidence="2" id="KW-0489">Methyltransferase</keyword>